<evidence type="ECO:0000256" key="3">
    <source>
        <dbReference type="ARBA" id="ARBA00022741"/>
    </source>
</evidence>
<reference evidence="7 10" key="2">
    <citation type="submission" date="2019-08" db="EMBL/GenBank/DDBJ databases">
        <title>Comparison of rpoB and gyrB Sequences from Mobiluncus Species and Development of a Multiplex PCR Method for Clinical Detection of Mobiluncus curtisii and Mobiluncus mulieris.</title>
        <authorList>
            <person name="Yang L."/>
            <person name="Shen Y."/>
            <person name="Xu G."/>
            <person name="Shu L.-B."/>
            <person name="Hu J."/>
            <person name="Zhang R."/>
            <person name="Wang Y."/>
            <person name="Zhou H.-W."/>
            <person name="Zhang X."/>
        </authorList>
    </citation>
    <scope>NUCLEOTIDE SEQUENCE [LARGE SCALE GENOMIC DNA]</scope>
    <source>
        <strain evidence="7 10">M26</strain>
    </source>
</reference>
<keyword evidence="2" id="KW-0813">Transport</keyword>
<dbReference type="OrthoDB" id="9804819at2"/>
<protein>
    <submittedName>
        <fullName evidence="7">ABC transporter ATP-binding protein</fullName>
    </submittedName>
    <submittedName>
        <fullName evidence="8">Lipopolysaccharide export system ATP-binding protein LptB</fullName>
        <ecNumber evidence="8">3.6.3.-</ecNumber>
    </submittedName>
</protein>
<dbReference type="InterPro" id="IPR017871">
    <property type="entry name" value="ABC_transporter-like_CS"/>
</dbReference>
<dbReference type="InterPro" id="IPR003439">
    <property type="entry name" value="ABC_transporter-like_ATP-bd"/>
</dbReference>
<dbReference type="PROSITE" id="PS50893">
    <property type="entry name" value="ABC_TRANSPORTER_2"/>
    <property type="match status" value="1"/>
</dbReference>
<evidence type="ECO:0000256" key="1">
    <source>
        <dbReference type="ARBA" id="ARBA00005417"/>
    </source>
</evidence>
<dbReference type="GO" id="GO:0016887">
    <property type="term" value="F:ATP hydrolysis activity"/>
    <property type="evidence" value="ECO:0007669"/>
    <property type="project" value="InterPro"/>
</dbReference>
<accession>A0A2X1TIT4</accession>
<evidence type="ECO:0000313" key="10">
    <source>
        <dbReference type="Proteomes" id="UP001209486"/>
    </source>
</evidence>
<dbReference type="RefSeq" id="WP_004013298.1">
    <property type="nucleotide sequence ID" value="NZ_CAMPNB010000002.1"/>
</dbReference>
<reference evidence="8 9" key="1">
    <citation type="submission" date="2018-06" db="EMBL/GenBank/DDBJ databases">
        <authorList>
            <consortium name="Pathogen Informatics"/>
            <person name="Doyle S."/>
        </authorList>
    </citation>
    <scope>NUCLEOTIDE SEQUENCE [LARGE SCALE GENOMIC DNA]</scope>
    <source>
        <strain evidence="8 9">NCTC11819</strain>
    </source>
</reference>
<dbReference type="SUPFAM" id="SSF52540">
    <property type="entry name" value="P-loop containing nucleoside triphosphate hydrolases"/>
    <property type="match status" value="1"/>
</dbReference>
<evidence type="ECO:0000256" key="4">
    <source>
        <dbReference type="ARBA" id="ARBA00022840"/>
    </source>
</evidence>
<dbReference type="InterPro" id="IPR027417">
    <property type="entry name" value="P-loop_NTPase"/>
</dbReference>
<evidence type="ECO:0000313" key="8">
    <source>
        <dbReference type="EMBL" id="STO16121.1"/>
    </source>
</evidence>
<comment type="caution">
    <text evidence="8">The sequence shown here is derived from an EMBL/GenBank/DDBJ whole genome shotgun (WGS) entry which is preliminary data.</text>
</comment>
<comment type="similarity">
    <text evidence="1">Belongs to the ABC transporter superfamily.</text>
</comment>
<organism evidence="8 9">
    <name type="scientific">Mobiluncus mulieris</name>
    <dbReference type="NCBI Taxonomy" id="2052"/>
    <lineage>
        <taxon>Bacteria</taxon>
        <taxon>Bacillati</taxon>
        <taxon>Actinomycetota</taxon>
        <taxon>Actinomycetes</taxon>
        <taxon>Actinomycetales</taxon>
        <taxon>Actinomycetaceae</taxon>
        <taxon>Mobiluncus</taxon>
    </lineage>
</organism>
<evidence type="ECO:0000256" key="2">
    <source>
        <dbReference type="ARBA" id="ARBA00022448"/>
    </source>
</evidence>
<feature type="region of interest" description="Disordered" evidence="5">
    <location>
        <begin position="306"/>
        <end position="328"/>
    </location>
</feature>
<feature type="domain" description="ABC transporter" evidence="6">
    <location>
        <begin position="8"/>
        <end position="235"/>
    </location>
</feature>
<sequence>MPEQGNSLEVIDLYKTFGEREVLKSVSFKVSPGVLMGFVGANGAGKTTTMRIIMGITKADKGQALFNDAPVDDTARTHIGYMPEERGLYPKMKVGEQLVYFARLHGLSKPQAAKAAHYWMDCLGVREREKDVLEKLSLGNQQRVQLAAALASNPQALILDEPFSGLDPLAVDIMSGVLREYAERGVPVIFSSHQLGLVEDLCTHVAIISKGTIVATGEVESLRTELSTPAVRLRGSADALGAGADKARELERTVHNFKNELVVDVASDSAAANQILATALGAGTVSDFSPVTKSLAEIFRAVVEPEVSDESEVKSGDVANLEGEEKQQ</sequence>
<dbReference type="EMBL" id="VSZY01000009">
    <property type="protein sequence ID" value="MCU9969106.1"/>
    <property type="molecule type" value="Genomic_DNA"/>
</dbReference>
<gene>
    <name evidence="8" type="primary">lptB</name>
    <name evidence="7" type="ORF">FYZ43_06795</name>
    <name evidence="8" type="ORF">NCTC11819_00674</name>
</gene>
<evidence type="ECO:0000313" key="9">
    <source>
        <dbReference type="Proteomes" id="UP000255284"/>
    </source>
</evidence>
<proteinExistence type="inferred from homology"/>
<evidence type="ECO:0000313" key="7">
    <source>
        <dbReference type="EMBL" id="MCU9969106.1"/>
    </source>
</evidence>
<dbReference type="InterPro" id="IPR003593">
    <property type="entry name" value="AAA+_ATPase"/>
</dbReference>
<dbReference type="PANTHER" id="PTHR43335:SF4">
    <property type="entry name" value="ABC TRANSPORTER, ATP-BINDING PROTEIN"/>
    <property type="match status" value="1"/>
</dbReference>
<dbReference type="EC" id="3.6.3.-" evidence="8"/>
<dbReference type="Proteomes" id="UP001209486">
    <property type="component" value="Unassembled WGS sequence"/>
</dbReference>
<dbReference type="GeneID" id="61169250"/>
<dbReference type="Pfam" id="PF00005">
    <property type="entry name" value="ABC_tran"/>
    <property type="match status" value="1"/>
</dbReference>
<dbReference type="Gene3D" id="3.40.50.300">
    <property type="entry name" value="P-loop containing nucleotide triphosphate hydrolases"/>
    <property type="match status" value="1"/>
</dbReference>
<dbReference type="PANTHER" id="PTHR43335">
    <property type="entry name" value="ABC TRANSPORTER, ATP-BINDING PROTEIN"/>
    <property type="match status" value="1"/>
</dbReference>
<keyword evidence="4 8" id="KW-0067">ATP-binding</keyword>
<dbReference type="AlphaFoldDB" id="A0A2X1TIT4"/>
<dbReference type="InterPro" id="IPR025302">
    <property type="entry name" value="DrrA1/2-like_C"/>
</dbReference>
<keyword evidence="8" id="KW-0378">Hydrolase</keyword>
<name>A0A2X1TIT4_9ACTO</name>
<dbReference type="EMBL" id="UGGQ01000006">
    <property type="protein sequence ID" value="STO16121.1"/>
    <property type="molecule type" value="Genomic_DNA"/>
</dbReference>
<evidence type="ECO:0000256" key="5">
    <source>
        <dbReference type="SAM" id="MobiDB-lite"/>
    </source>
</evidence>
<dbReference type="GO" id="GO:0005524">
    <property type="term" value="F:ATP binding"/>
    <property type="evidence" value="ECO:0007669"/>
    <property type="project" value="UniProtKB-KW"/>
</dbReference>
<dbReference type="Proteomes" id="UP000255284">
    <property type="component" value="Unassembled WGS sequence"/>
</dbReference>
<dbReference type="PROSITE" id="PS00211">
    <property type="entry name" value="ABC_TRANSPORTER_1"/>
    <property type="match status" value="1"/>
</dbReference>
<dbReference type="Pfam" id="PF13732">
    <property type="entry name" value="DrrA1-3_C"/>
    <property type="match status" value="1"/>
</dbReference>
<keyword evidence="3" id="KW-0547">Nucleotide-binding</keyword>
<dbReference type="SMART" id="SM00382">
    <property type="entry name" value="AAA"/>
    <property type="match status" value="1"/>
</dbReference>
<evidence type="ECO:0000259" key="6">
    <source>
        <dbReference type="PROSITE" id="PS50893"/>
    </source>
</evidence>